<feature type="non-terminal residue" evidence="3">
    <location>
        <position position="354"/>
    </location>
</feature>
<dbReference type="InterPro" id="IPR036388">
    <property type="entry name" value="WH-like_DNA-bd_sf"/>
</dbReference>
<dbReference type="InterPro" id="IPR025714">
    <property type="entry name" value="Methyltranfer_dom"/>
</dbReference>
<gene>
    <name evidence="3" type="ORF">PMAYCL1PPCAC_30498</name>
</gene>
<dbReference type="EMBL" id="BTRK01000006">
    <property type="protein sequence ID" value="GMR60303.1"/>
    <property type="molecule type" value="Genomic_DNA"/>
</dbReference>
<protein>
    <recommendedName>
        <fullName evidence="5">Methyltransferase domain-containing protein</fullName>
    </recommendedName>
</protein>
<feature type="domain" description="Methyltransferase" evidence="1">
    <location>
        <begin position="165"/>
        <end position="294"/>
    </location>
</feature>
<keyword evidence="4" id="KW-1185">Reference proteome</keyword>
<comment type="caution">
    <text evidence="3">The sequence shown here is derived from an EMBL/GenBank/DDBJ whole genome shotgun (WGS) entry which is preliminary data.</text>
</comment>
<evidence type="ECO:0000313" key="4">
    <source>
        <dbReference type="Proteomes" id="UP001328107"/>
    </source>
</evidence>
<reference evidence="4" key="1">
    <citation type="submission" date="2022-10" db="EMBL/GenBank/DDBJ databases">
        <title>Genome assembly of Pristionchus species.</title>
        <authorList>
            <person name="Yoshida K."/>
            <person name="Sommer R.J."/>
        </authorList>
    </citation>
    <scope>NUCLEOTIDE SEQUENCE [LARGE SCALE GENOMIC DNA]</scope>
    <source>
        <strain evidence="4">RS5460</strain>
    </source>
</reference>
<evidence type="ECO:0000313" key="3">
    <source>
        <dbReference type="EMBL" id="GMR60303.1"/>
    </source>
</evidence>
<dbReference type="Pfam" id="PF21320">
    <property type="entry name" value="WHD_Rv2258c"/>
    <property type="match status" value="1"/>
</dbReference>
<evidence type="ECO:0000259" key="2">
    <source>
        <dbReference type="Pfam" id="PF21320"/>
    </source>
</evidence>
<organism evidence="3 4">
    <name type="scientific">Pristionchus mayeri</name>
    <dbReference type="NCBI Taxonomy" id="1317129"/>
    <lineage>
        <taxon>Eukaryota</taxon>
        <taxon>Metazoa</taxon>
        <taxon>Ecdysozoa</taxon>
        <taxon>Nematoda</taxon>
        <taxon>Chromadorea</taxon>
        <taxon>Rhabditida</taxon>
        <taxon>Rhabditina</taxon>
        <taxon>Diplogasteromorpha</taxon>
        <taxon>Diplogasteroidea</taxon>
        <taxon>Neodiplogasteridae</taxon>
        <taxon>Pristionchus</taxon>
    </lineage>
</organism>
<dbReference type="InterPro" id="IPR029063">
    <property type="entry name" value="SAM-dependent_MTases_sf"/>
</dbReference>
<name>A0AAN5DB43_9BILA</name>
<dbReference type="CDD" id="cd02440">
    <property type="entry name" value="AdoMet_MTases"/>
    <property type="match status" value="1"/>
</dbReference>
<sequence>MTELQERLKSIHFGALIAPVIALGKKLDLFEALAELGSEEEPTEARAVAERTKCKERYVKEWLSALACARLIQVTPDERFWMNEEQKHEFSGLNNFEVARMLFVPASVKIFDDLIDAFRSDGRLGLDYSQFSDFYSEQDVQTRAKHEKHLEKDYFPLICMNSSLSSGGRVLDVGCGSGFHSLKMASAFPHCSIEGVDISETAVNIARQTAEETKIENICFHVGDAGSLPAEWSNSFDFVTIFDACHDQLRPDRCLREVHRILRPGGVFAMLEMRGTSNVFEDASRLSHSAHVYASSLFHCLPVGSNREDALCMGAMWGERRARELLEDAGFREEDIQVLHPSFFPINDVYLCRK</sequence>
<dbReference type="Gene3D" id="1.10.10.10">
    <property type="entry name" value="Winged helix-like DNA-binding domain superfamily/Winged helix DNA-binding domain"/>
    <property type="match status" value="1"/>
</dbReference>
<dbReference type="Pfam" id="PF13847">
    <property type="entry name" value="Methyltransf_31"/>
    <property type="match status" value="1"/>
</dbReference>
<dbReference type="SUPFAM" id="SSF46785">
    <property type="entry name" value="Winged helix' DNA-binding domain"/>
    <property type="match status" value="1"/>
</dbReference>
<evidence type="ECO:0000259" key="1">
    <source>
        <dbReference type="Pfam" id="PF13847"/>
    </source>
</evidence>
<dbReference type="SUPFAM" id="SSF53335">
    <property type="entry name" value="S-adenosyl-L-methionine-dependent methyltransferases"/>
    <property type="match status" value="1"/>
</dbReference>
<dbReference type="Proteomes" id="UP001328107">
    <property type="component" value="Unassembled WGS sequence"/>
</dbReference>
<dbReference type="InterPro" id="IPR048711">
    <property type="entry name" value="WHD_Rv2258c"/>
</dbReference>
<dbReference type="InterPro" id="IPR036390">
    <property type="entry name" value="WH_DNA-bd_sf"/>
</dbReference>
<evidence type="ECO:0008006" key="5">
    <source>
        <dbReference type="Google" id="ProtNLM"/>
    </source>
</evidence>
<dbReference type="AlphaFoldDB" id="A0AAN5DB43"/>
<accession>A0AAN5DB43</accession>
<dbReference type="PANTHER" id="PTHR45581">
    <property type="entry name" value="PROTEIN CBG10435"/>
    <property type="match status" value="1"/>
</dbReference>
<feature type="domain" description="S-adenosylmethionine-dependent methyltransferase Rv2258c-like winged HTH" evidence="2">
    <location>
        <begin position="17"/>
        <end position="81"/>
    </location>
</feature>
<dbReference type="Gene3D" id="3.40.50.150">
    <property type="entry name" value="Vaccinia Virus protein VP39"/>
    <property type="match status" value="1"/>
</dbReference>
<dbReference type="PANTHER" id="PTHR45581:SF3">
    <property type="entry name" value="METHYLTRANSFERASE DOMAIN-CONTAINING PROTEIN"/>
    <property type="match status" value="1"/>
</dbReference>
<proteinExistence type="predicted"/>